<dbReference type="Gene3D" id="1.25.40.10">
    <property type="entry name" value="Tetratricopeptide repeat domain"/>
    <property type="match status" value="3"/>
</dbReference>
<keyword evidence="3" id="KW-0802">TPR repeat</keyword>
<keyword evidence="1" id="KW-0399">Innate immunity</keyword>
<accession>A0AAW1BE57</accession>
<evidence type="ECO:0000256" key="5">
    <source>
        <dbReference type="ARBA" id="ARBA00038336"/>
    </source>
</evidence>
<reference evidence="7 8" key="1">
    <citation type="journal article" date="2024" name="Proc. Natl. Acad. Sci. U.S.A.">
        <title>The genetic regulatory architecture and epigenomic basis for age-related changes in rattlesnake venom.</title>
        <authorList>
            <person name="Hogan M.P."/>
            <person name="Holding M.L."/>
            <person name="Nystrom G.S."/>
            <person name="Colston T.J."/>
            <person name="Bartlett D.A."/>
            <person name="Mason A.J."/>
            <person name="Ellsworth S.A."/>
            <person name="Rautsaw R.M."/>
            <person name="Lawrence K.C."/>
            <person name="Strickland J.L."/>
            <person name="He B."/>
            <person name="Fraser P."/>
            <person name="Margres M.J."/>
            <person name="Gilbert D.M."/>
            <person name="Gibbs H.L."/>
            <person name="Parkinson C.L."/>
            <person name="Rokyta D.R."/>
        </authorList>
    </citation>
    <scope>NUCLEOTIDE SEQUENCE [LARGE SCALE GENOMIC DNA]</scope>
    <source>
        <strain evidence="7">DRR0105</strain>
    </source>
</reference>
<evidence type="ECO:0000256" key="2">
    <source>
        <dbReference type="ARBA" id="ARBA00022737"/>
    </source>
</evidence>
<sequence>MTLQALELLLQGSARGWGAGGEDKMEEPWVSGKGHLPWEGAGDQEDSCLWGGVYRCNAPSPAEGPAPSGLQRAGESGGGRRIGGPLLGFGQGYPGHGELVPQMDGGGRDPRQEQGGFCKIWGVGLWGRGKLPLESRWGGPLATPPPPPRVPLRLCRARLRPKPLPPPTRAPLKGGGPRLVLYQQDLPGGGTQVAEAGVGGQRDLCCCCSPPPFCREETFPGIQRDPRPLGTPSPPLFLWGAPSRHPHLPAYLILPHRRAPATSPEFGRNERSGQWEDGEVPPGKLKTKAVGRGRNCVNSCFVCAFWSAGGEGAQLCELKTTRFASKASSRKSDPKDALRRRPIAQQTFSRTWGSRVAGRGGGIPSSSLAPGGKHLDPAHGIASSAARERAHRIASHYRAWRQALGVFRPPPSPPRTLPGIKKASQGGFRAEPGSSPASDGGEGPRGERTALPRPVHPHNCSPLTRIQRQASKLANKKPGLFADAFSATHSLATFDFDFQTPETENETDPQQPPVCLYSPCPKSGEAAGARAVREDEHFDPPTPDQPNLDALGNVPQQSSLPPPPRSAFVFNFPGGTSPSSHWPLRSLRPNSGEVAGARRCGRMRGAWGGERLGVQPGPAEPERDPGWGRGRCKWAPQRDSKGSSPLPHKPTHPDFAKAALFLPRMPPHPSVGPAPYGLSSLAQTPAEGPQPSSPPPDSPALCSPEGAGPLAGEGALQGYPPSGNSPEYPKAAALPPQQTLCPPTPLQLPEYPPRSQDGPANATGTWDPRLSEVLGWGGEQLGAQPGSAELEWDPGGGVSISSPSFNYLFPSLREVPLLQLKSGTPAFQSGSGQVSYTSHPGLLYFVFPSRSPPPSRPLKEKLQRLQCHFTWDFEVKDKMDIRHSLASLSLRLEHGPFYNRGTYLALKAYLRHLEGSPKEALDILKEAEEVLRKEPQETFSRQVLLVYGNYAWICYHLTDYNRVDLYLGQIRQICRDLSSPEPYSAPIPEVYAQKGWSLLAMGFRNGQLARECFQTALELQESNAELEEGLTFSTFASWTHFYDDKLQEECQKLLEGLIRSQPENYEAKIYLAQILRTKDHERARHLADDVVQNSLNPELLRMAAKVIKLHSTSQAISTLKKAMALQGDHYLLHYDLGIYYLDLLERGFDGNRAEIVEDAIECFKQSLEAEPGSVFSRLKLAKLYGEKRPLYEEEVYLGLMEELPTASKRCQQSFYLHWGDFLLRKKGQRQAALRAYKACLEVPGDHPLEQKQLEQRLRELARAFRSEGETEQERAVQRLLHQVATKRLAR</sequence>
<feature type="compositionally biased region" description="Low complexity" evidence="6">
    <location>
        <begin position="60"/>
        <end position="69"/>
    </location>
</feature>
<dbReference type="EMBL" id="JAOTOJ010000006">
    <property type="protein sequence ID" value="KAK9400303.1"/>
    <property type="molecule type" value="Genomic_DNA"/>
</dbReference>
<evidence type="ECO:0000256" key="6">
    <source>
        <dbReference type="SAM" id="MobiDB-lite"/>
    </source>
</evidence>
<gene>
    <name evidence="7" type="ORF">NXF25_013322</name>
</gene>
<keyword evidence="2" id="KW-0677">Repeat</keyword>
<feature type="compositionally biased region" description="Gly residues" evidence="6">
    <location>
        <begin position="75"/>
        <end position="95"/>
    </location>
</feature>
<keyword evidence="4" id="KW-0391">Immunity</keyword>
<feature type="compositionally biased region" description="Basic and acidic residues" evidence="6">
    <location>
        <begin position="330"/>
        <end position="339"/>
    </location>
</feature>
<evidence type="ECO:0000256" key="3">
    <source>
        <dbReference type="ARBA" id="ARBA00022803"/>
    </source>
</evidence>
<dbReference type="SUPFAM" id="SSF48452">
    <property type="entry name" value="TPR-like"/>
    <property type="match status" value="1"/>
</dbReference>
<keyword evidence="8" id="KW-1185">Reference proteome</keyword>
<comment type="similarity">
    <text evidence="5">Belongs to the IFIT family.</text>
</comment>
<feature type="compositionally biased region" description="Pro residues" evidence="6">
    <location>
        <begin position="742"/>
        <end position="752"/>
    </location>
</feature>
<evidence type="ECO:0000256" key="1">
    <source>
        <dbReference type="ARBA" id="ARBA00022588"/>
    </source>
</evidence>
<dbReference type="PANTHER" id="PTHR10271">
    <property type="entry name" value="INTERFERON-INDUCED PROTEIN WITH TETRATRICOPEPTIDE REPEATS"/>
    <property type="match status" value="1"/>
</dbReference>
<feature type="region of interest" description="Disordered" evidence="6">
    <location>
        <begin position="577"/>
        <end position="766"/>
    </location>
</feature>
<feature type="region of interest" description="Disordered" evidence="6">
    <location>
        <begin position="405"/>
        <end position="461"/>
    </location>
</feature>
<dbReference type="GO" id="GO:0005829">
    <property type="term" value="C:cytosol"/>
    <property type="evidence" value="ECO:0007669"/>
    <property type="project" value="TreeGrafter"/>
</dbReference>
<evidence type="ECO:0000256" key="4">
    <source>
        <dbReference type="ARBA" id="ARBA00022859"/>
    </source>
</evidence>
<dbReference type="FunFam" id="1.25.40.10:FF:000036">
    <property type="entry name" value="interferon-induced protein with tetratricopeptide repeats 5"/>
    <property type="match status" value="1"/>
</dbReference>
<evidence type="ECO:0000313" key="7">
    <source>
        <dbReference type="EMBL" id="KAK9400303.1"/>
    </source>
</evidence>
<name>A0AAW1BE57_CROAD</name>
<protein>
    <submittedName>
        <fullName evidence="7">Interferon-induced protein with tetratricopeptide repeats 5-like</fullName>
    </submittedName>
</protein>
<feature type="region of interest" description="Disordered" evidence="6">
    <location>
        <begin position="262"/>
        <end position="282"/>
    </location>
</feature>
<proteinExistence type="inferred from homology"/>
<organism evidence="7 8">
    <name type="scientific">Crotalus adamanteus</name>
    <name type="common">Eastern diamondback rattlesnake</name>
    <dbReference type="NCBI Taxonomy" id="8729"/>
    <lineage>
        <taxon>Eukaryota</taxon>
        <taxon>Metazoa</taxon>
        <taxon>Chordata</taxon>
        <taxon>Craniata</taxon>
        <taxon>Vertebrata</taxon>
        <taxon>Euteleostomi</taxon>
        <taxon>Lepidosauria</taxon>
        <taxon>Squamata</taxon>
        <taxon>Bifurcata</taxon>
        <taxon>Unidentata</taxon>
        <taxon>Episquamata</taxon>
        <taxon>Toxicofera</taxon>
        <taxon>Serpentes</taxon>
        <taxon>Colubroidea</taxon>
        <taxon>Viperidae</taxon>
        <taxon>Crotalinae</taxon>
        <taxon>Crotalus</taxon>
    </lineage>
</organism>
<dbReference type="InterPro" id="IPR011990">
    <property type="entry name" value="TPR-like_helical_dom_sf"/>
</dbReference>
<feature type="region of interest" description="Disordered" evidence="6">
    <location>
        <begin position="520"/>
        <end position="563"/>
    </location>
</feature>
<feature type="region of interest" description="Disordered" evidence="6">
    <location>
        <begin position="60"/>
        <end position="114"/>
    </location>
</feature>
<dbReference type="PANTHER" id="PTHR10271:SF0">
    <property type="entry name" value="INTERFERON-INDUCED PROTEIN WITH TETRATRICOPEPTIDE REPEATS 5"/>
    <property type="match status" value="1"/>
</dbReference>
<evidence type="ECO:0000313" key="8">
    <source>
        <dbReference type="Proteomes" id="UP001474421"/>
    </source>
</evidence>
<feature type="compositionally biased region" description="Low complexity" evidence="6">
    <location>
        <begin position="731"/>
        <end position="741"/>
    </location>
</feature>
<feature type="compositionally biased region" description="Low complexity" evidence="6">
    <location>
        <begin position="699"/>
        <end position="716"/>
    </location>
</feature>
<dbReference type="Proteomes" id="UP001474421">
    <property type="component" value="Unassembled WGS sequence"/>
</dbReference>
<feature type="region of interest" description="Disordered" evidence="6">
    <location>
        <begin position="323"/>
        <end position="387"/>
    </location>
</feature>
<dbReference type="GO" id="GO:0045087">
    <property type="term" value="P:innate immune response"/>
    <property type="evidence" value="ECO:0007669"/>
    <property type="project" value="UniProtKB-KW"/>
</dbReference>
<dbReference type="GO" id="GO:0051607">
    <property type="term" value="P:defense response to virus"/>
    <property type="evidence" value="ECO:0007669"/>
    <property type="project" value="TreeGrafter"/>
</dbReference>
<comment type="caution">
    <text evidence="7">The sequence shown here is derived from an EMBL/GenBank/DDBJ whole genome shotgun (WGS) entry which is preliminary data.</text>
</comment>